<dbReference type="PRINTS" id="PR00411">
    <property type="entry name" value="PNDRDTASEI"/>
</dbReference>
<dbReference type="AlphaFoldDB" id="A0A0G4JQW6"/>
<dbReference type="SUPFAM" id="SSF56425">
    <property type="entry name" value="Succinate dehydrogenase/fumarate reductase flavoprotein, catalytic domain"/>
    <property type="match status" value="1"/>
</dbReference>
<evidence type="ECO:0000256" key="1">
    <source>
        <dbReference type="ARBA" id="ARBA00001974"/>
    </source>
</evidence>
<dbReference type="Proteomes" id="UP000044377">
    <property type="component" value="Unassembled WGS sequence"/>
</dbReference>
<evidence type="ECO:0000256" key="2">
    <source>
        <dbReference type="ARBA" id="ARBA00022630"/>
    </source>
</evidence>
<feature type="chain" id="PRO_5005194276" evidence="5">
    <location>
        <begin position="30"/>
        <end position="514"/>
    </location>
</feature>
<evidence type="ECO:0000256" key="4">
    <source>
        <dbReference type="ARBA" id="ARBA00023002"/>
    </source>
</evidence>
<dbReference type="InterPro" id="IPR036188">
    <property type="entry name" value="FAD/NAD-bd_sf"/>
</dbReference>
<feature type="signal peptide" evidence="5">
    <location>
        <begin position="1"/>
        <end position="29"/>
    </location>
</feature>
<evidence type="ECO:0000313" key="7">
    <source>
        <dbReference type="EMBL" id="CPR14283.1"/>
    </source>
</evidence>
<keyword evidence="5" id="KW-0732">Signal</keyword>
<dbReference type="PANTHER" id="PTHR43400">
    <property type="entry name" value="FUMARATE REDUCTASE"/>
    <property type="match status" value="1"/>
</dbReference>
<feature type="domain" description="FAD-dependent oxidoreductase 2 FAD-binding" evidence="6">
    <location>
        <begin position="37"/>
        <end position="485"/>
    </location>
</feature>
<sequence length="514" mass="55968">MSRLRKNSAIGCFLFIFSLSLSYAQNATAQERKIETDVVVVGFGGAGVSAAVSAAESGLKVIALEKQAFAGGSSNFAEGLFGVQTDQTRKNSITMTPEEAYRTSMEFNQSYRVNPALVRLYLKESNATIRWLEKHGVSFYVTQISPHEPRVWHIVEDYGNAHHGAALIKRMVERANELGVTVMYKTPGKKLIYQDGAIKGVEAEDADGNKITITAKAVILATGGFQDSKEKVKAWTPFDPEKVQPFAFLNKTGDGIDMAMSVGADTTDFGLMMHPALTDKGIPLVGDLQGMAWEPNLWVNKYGDRFIDETVVQSFVIAGNAIEAQRDSFVWSIFDDNTVKYVEEQGARTGMGVIIPVMKKLTNVKKEINDAISAGSDKVVMAGSLNELAKKIAVDPKRLAASVTRYNQIKEKNVDENFVRDPATIIPVTGPTYYALKVQPHYFATIGGVRITPAMEVTDKQDNVIKGLYATGLDAGGLYGRTYTLWASGSAYSFSVTSGRLSGANAAAYIRALK</sequence>
<reference evidence="8" key="1">
    <citation type="submission" date="2015-01" db="EMBL/GenBank/DDBJ databases">
        <authorList>
            <person name="Paterson Steve"/>
        </authorList>
    </citation>
    <scope>NUCLEOTIDE SEQUENCE [LARGE SCALE GENOMIC DNA]</scope>
    <source>
        <strain evidence="8">OBR1</strain>
    </source>
</reference>
<evidence type="ECO:0000256" key="5">
    <source>
        <dbReference type="SAM" id="SignalP"/>
    </source>
</evidence>
<evidence type="ECO:0000313" key="8">
    <source>
        <dbReference type="Proteomes" id="UP000044377"/>
    </source>
</evidence>
<dbReference type="STRING" id="1109412.BN1221_00690"/>
<dbReference type="EMBL" id="CGIG01000001">
    <property type="protein sequence ID" value="CPR14283.1"/>
    <property type="molecule type" value="Genomic_DNA"/>
</dbReference>
<dbReference type="OrthoDB" id="9813348at2"/>
<dbReference type="Gene3D" id="3.90.700.10">
    <property type="entry name" value="Succinate dehydrogenase/fumarate reductase flavoprotein, catalytic domain"/>
    <property type="match status" value="1"/>
</dbReference>
<dbReference type="SUPFAM" id="SSF51905">
    <property type="entry name" value="FAD/NAD(P)-binding domain"/>
    <property type="match status" value="1"/>
</dbReference>
<dbReference type="Gene3D" id="3.50.50.60">
    <property type="entry name" value="FAD/NAD(P)-binding domain"/>
    <property type="match status" value="2"/>
</dbReference>
<accession>A0A0G4JQW6</accession>
<dbReference type="InterPro" id="IPR027477">
    <property type="entry name" value="Succ_DH/fumarate_Rdtase_cat_sf"/>
</dbReference>
<dbReference type="Pfam" id="PF00890">
    <property type="entry name" value="FAD_binding_2"/>
    <property type="match status" value="1"/>
</dbReference>
<comment type="cofactor">
    <cofactor evidence="1">
        <name>FAD</name>
        <dbReference type="ChEBI" id="CHEBI:57692"/>
    </cofactor>
</comment>
<dbReference type="GO" id="GO:0016491">
    <property type="term" value="F:oxidoreductase activity"/>
    <property type="evidence" value="ECO:0007669"/>
    <property type="project" value="UniProtKB-KW"/>
</dbReference>
<name>A0A0G4JQW6_9GAMM</name>
<dbReference type="InterPro" id="IPR003953">
    <property type="entry name" value="FAD-dep_OxRdtase_2_FAD-bd"/>
</dbReference>
<keyword evidence="4" id="KW-0560">Oxidoreductase</keyword>
<gene>
    <name evidence="7" type="ORF">BN1221_00690</name>
</gene>
<dbReference type="GO" id="GO:0008202">
    <property type="term" value="P:steroid metabolic process"/>
    <property type="evidence" value="ECO:0007669"/>
    <property type="project" value="UniProtKB-ARBA"/>
</dbReference>
<dbReference type="RefSeq" id="WP_048636131.1">
    <property type="nucleotide sequence ID" value="NZ_CGIG01000001.1"/>
</dbReference>
<dbReference type="InterPro" id="IPR050315">
    <property type="entry name" value="FAD-oxidoreductase_2"/>
</dbReference>
<dbReference type="PANTHER" id="PTHR43400:SF10">
    <property type="entry name" value="3-OXOSTEROID 1-DEHYDROGENASE"/>
    <property type="match status" value="1"/>
</dbReference>
<proteinExistence type="predicted"/>
<organism evidence="7 8">
    <name type="scientific">Brenneria goodwinii</name>
    <dbReference type="NCBI Taxonomy" id="1109412"/>
    <lineage>
        <taxon>Bacteria</taxon>
        <taxon>Pseudomonadati</taxon>
        <taxon>Pseudomonadota</taxon>
        <taxon>Gammaproteobacteria</taxon>
        <taxon>Enterobacterales</taxon>
        <taxon>Pectobacteriaceae</taxon>
        <taxon>Brenneria</taxon>
    </lineage>
</organism>
<keyword evidence="2" id="KW-0285">Flavoprotein</keyword>
<evidence type="ECO:0000256" key="3">
    <source>
        <dbReference type="ARBA" id="ARBA00022827"/>
    </source>
</evidence>
<keyword evidence="3" id="KW-0274">FAD</keyword>
<evidence type="ECO:0000259" key="6">
    <source>
        <dbReference type="Pfam" id="PF00890"/>
    </source>
</evidence>
<protein>
    <submittedName>
        <fullName evidence="7">Fumarate reductase flavoprotein subunit</fullName>
    </submittedName>
</protein>
<keyword evidence="8" id="KW-1185">Reference proteome</keyword>